<evidence type="ECO:0000313" key="2">
    <source>
        <dbReference type="EMBL" id="PRQ70501.1"/>
    </source>
</evidence>
<feature type="compositionally biased region" description="Polar residues" evidence="1">
    <location>
        <begin position="111"/>
        <end position="133"/>
    </location>
</feature>
<organism evidence="2 3">
    <name type="scientific">Rhodotorula toruloides</name>
    <name type="common">Yeast</name>
    <name type="synonym">Rhodosporidium toruloides</name>
    <dbReference type="NCBI Taxonomy" id="5286"/>
    <lineage>
        <taxon>Eukaryota</taxon>
        <taxon>Fungi</taxon>
        <taxon>Dikarya</taxon>
        <taxon>Basidiomycota</taxon>
        <taxon>Pucciniomycotina</taxon>
        <taxon>Microbotryomycetes</taxon>
        <taxon>Sporidiobolales</taxon>
        <taxon>Sporidiobolaceae</taxon>
        <taxon>Rhodotorula</taxon>
    </lineage>
</organism>
<reference evidence="2 3" key="1">
    <citation type="journal article" date="2018" name="Elife">
        <title>Functional genomics of lipid metabolism in the oleaginous yeast Rhodosporidium toruloides.</title>
        <authorList>
            <person name="Coradetti S.T."/>
            <person name="Pinel D."/>
            <person name="Geiselman G."/>
            <person name="Ito M."/>
            <person name="Mondo S."/>
            <person name="Reilly M.C."/>
            <person name="Cheng Y.F."/>
            <person name="Bauer S."/>
            <person name="Grigoriev I."/>
            <person name="Gladden J.M."/>
            <person name="Simmons B.A."/>
            <person name="Brem R."/>
            <person name="Arkin A.P."/>
            <person name="Skerker J.M."/>
        </authorList>
    </citation>
    <scope>NUCLEOTIDE SEQUENCE [LARGE SCALE GENOMIC DNA]</scope>
    <source>
        <strain evidence="2 3">NBRC 0880</strain>
    </source>
</reference>
<name>A0A2S9ZXN9_RHOTO</name>
<feature type="compositionally biased region" description="Low complexity" evidence="1">
    <location>
        <begin position="13"/>
        <end position="32"/>
    </location>
</feature>
<comment type="caution">
    <text evidence="2">The sequence shown here is derived from an EMBL/GenBank/DDBJ whole genome shotgun (WGS) entry which is preliminary data.</text>
</comment>
<sequence>MSSPTTSAPPTPLTLLPSLPSSSASFFRSRPPVSRLKLRSTPSSARRKTPLYLKQLGYGSLRQTSRSSALPRFSSERRGRRDLSCALSQPATTRFSLASCGVDTLPSIRTSTPSLTLSKSNGRVGQTSCTSPSPRVDHSAPAPSWHRGSGLSQQVLANERPNFAPSQRAMRTRTSTTLFLPVLPLRSCRTDCLADSRTRWARRRRMRWARRARRTVASIGCSSRLNLGFSVSLRPLESVARKSRSKSRRITRLERC</sequence>
<evidence type="ECO:0000256" key="1">
    <source>
        <dbReference type="SAM" id="MobiDB-lite"/>
    </source>
</evidence>
<evidence type="ECO:0000313" key="3">
    <source>
        <dbReference type="Proteomes" id="UP000239560"/>
    </source>
</evidence>
<feature type="region of interest" description="Disordered" evidence="1">
    <location>
        <begin position="1"/>
        <end position="50"/>
    </location>
</feature>
<feature type="region of interest" description="Disordered" evidence="1">
    <location>
        <begin position="111"/>
        <end position="149"/>
    </location>
</feature>
<dbReference type="Proteomes" id="UP000239560">
    <property type="component" value="Unassembled WGS sequence"/>
</dbReference>
<protein>
    <submittedName>
        <fullName evidence="2">Uncharacterized protein</fullName>
    </submittedName>
</protein>
<gene>
    <name evidence="2" type="ORF">AAT19DRAFT_11250</name>
</gene>
<accession>A0A2S9ZXN9</accession>
<proteinExistence type="predicted"/>
<dbReference type="AlphaFoldDB" id="A0A2S9ZXN9"/>
<dbReference type="EMBL" id="LCTV02000015">
    <property type="protein sequence ID" value="PRQ70501.1"/>
    <property type="molecule type" value="Genomic_DNA"/>
</dbReference>